<feature type="transmembrane region" description="Helical" evidence="1">
    <location>
        <begin position="66"/>
        <end position="85"/>
    </location>
</feature>
<feature type="transmembrane region" description="Helical" evidence="1">
    <location>
        <begin position="224"/>
        <end position="248"/>
    </location>
</feature>
<dbReference type="PANTHER" id="PTHR34821:SF2">
    <property type="entry name" value="INNER MEMBRANE PROTEIN YDCZ"/>
    <property type="match status" value="1"/>
</dbReference>
<gene>
    <name evidence="2" type="ORF">CGZ94_00175</name>
</gene>
<dbReference type="AlphaFoldDB" id="A0A255GNH1"/>
<evidence type="ECO:0000256" key="1">
    <source>
        <dbReference type="SAM" id="Phobius"/>
    </source>
</evidence>
<dbReference type="Proteomes" id="UP000215896">
    <property type="component" value="Unassembled WGS sequence"/>
</dbReference>
<dbReference type="PANTHER" id="PTHR34821">
    <property type="entry name" value="INNER MEMBRANE PROTEIN YDCZ"/>
    <property type="match status" value="1"/>
</dbReference>
<reference evidence="2 3" key="1">
    <citation type="submission" date="2017-07" db="EMBL/GenBank/DDBJ databases">
        <title>Draft whole genome sequences of clinical Proprionibacteriaceae strains.</title>
        <authorList>
            <person name="Bernier A.-M."/>
            <person name="Bernard K."/>
            <person name="Domingo M.-C."/>
        </authorList>
    </citation>
    <scope>NUCLEOTIDE SEQUENCE [LARGE SCALE GENOMIC DNA]</scope>
    <source>
        <strain evidence="2 3">NML 030167</strain>
    </source>
</reference>
<dbReference type="InterPro" id="IPR006750">
    <property type="entry name" value="YdcZ"/>
</dbReference>
<feature type="transmembrane region" description="Helical" evidence="1">
    <location>
        <begin position="169"/>
        <end position="187"/>
    </location>
</feature>
<dbReference type="Pfam" id="PF04657">
    <property type="entry name" value="DMT_YdcZ"/>
    <property type="match status" value="2"/>
</dbReference>
<evidence type="ECO:0000313" key="3">
    <source>
        <dbReference type="Proteomes" id="UP000215896"/>
    </source>
</evidence>
<keyword evidence="1" id="KW-1133">Transmembrane helix</keyword>
<feature type="transmembrane region" description="Helical" evidence="1">
    <location>
        <begin position="32"/>
        <end position="54"/>
    </location>
</feature>
<keyword evidence="1" id="KW-0812">Transmembrane</keyword>
<dbReference type="GO" id="GO:0005886">
    <property type="term" value="C:plasma membrane"/>
    <property type="evidence" value="ECO:0007669"/>
    <property type="project" value="TreeGrafter"/>
</dbReference>
<feature type="transmembrane region" description="Helical" evidence="1">
    <location>
        <begin position="314"/>
        <end position="332"/>
    </location>
</feature>
<evidence type="ECO:0008006" key="4">
    <source>
        <dbReference type="Google" id="ProtNLM"/>
    </source>
</evidence>
<feature type="transmembrane region" description="Helical" evidence="1">
    <location>
        <begin position="286"/>
        <end position="308"/>
    </location>
</feature>
<dbReference type="InterPro" id="IPR037185">
    <property type="entry name" value="EmrE-like"/>
</dbReference>
<feature type="transmembrane region" description="Helical" evidence="1">
    <location>
        <begin position="106"/>
        <end position="123"/>
    </location>
</feature>
<protein>
    <recommendedName>
        <fullName evidence="4">DMT family transporter</fullName>
    </recommendedName>
</protein>
<evidence type="ECO:0000313" key="2">
    <source>
        <dbReference type="EMBL" id="OYO17368.1"/>
    </source>
</evidence>
<name>A0A255GNH1_9ACTN</name>
<dbReference type="EMBL" id="NMVO01000001">
    <property type="protein sequence ID" value="OYO17368.1"/>
    <property type="molecule type" value="Genomic_DNA"/>
</dbReference>
<accession>A0A255GNH1</accession>
<sequence>MSIGGRDSIAVPGPGRMIGVSQSSAEQHPSRVVVVLSVLGAVACGALVAVQSRLNGDLGTRSADRLFAAVVSFGVGLLLIGLVTIGRRSGRAGLRTAWQSFRSGTPPRWLFFGGLFGAVTVLSQTITVGVLGVAMFTVALVAGQVLSGLIVDRTGFAGVLRKPLTPNRVLGAGLTVAAALLAGIPQLRGEATVLLLLLLPFLAGCLNSFQFAMNGRIRLLTHSAPTATTVNFTVGLLALLIAFGGKLLATGRPPTPPAEWWLYLGGAIGVLVIGANTVLVRHIGVLLLLMATIAGQVLASLIIDALFFHHAPPLSTLIGAAITMIGVLVAAAPKRRVAID</sequence>
<dbReference type="OrthoDB" id="3731071at2"/>
<keyword evidence="3" id="KW-1185">Reference proteome</keyword>
<keyword evidence="1" id="KW-0472">Membrane</keyword>
<dbReference type="SUPFAM" id="SSF103481">
    <property type="entry name" value="Multidrug resistance efflux transporter EmrE"/>
    <property type="match status" value="1"/>
</dbReference>
<feature type="transmembrane region" description="Helical" evidence="1">
    <location>
        <begin position="193"/>
        <end position="212"/>
    </location>
</feature>
<feature type="transmembrane region" description="Helical" evidence="1">
    <location>
        <begin position="129"/>
        <end position="149"/>
    </location>
</feature>
<feature type="transmembrane region" description="Helical" evidence="1">
    <location>
        <begin position="260"/>
        <end position="279"/>
    </location>
</feature>
<comment type="caution">
    <text evidence="2">The sequence shown here is derived from an EMBL/GenBank/DDBJ whole genome shotgun (WGS) entry which is preliminary data.</text>
</comment>
<proteinExistence type="predicted"/>
<organism evidence="2 3">
    <name type="scientific">Enemella evansiae</name>
    <dbReference type="NCBI Taxonomy" id="2016499"/>
    <lineage>
        <taxon>Bacteria</taxon>
        <taxon>Bacillati</taxon>
        <taxon>Actinomycetota</taxon>
        <taxon>Actinomycetes</taxon>
        <taxon>Propionibacteriales</taxon>
        <taxon>Propionibacteriaceae</taxon>
        <taxon>Enemella</taxon>
    </lineage>
</organism>